<name>A0A7W6J8J8_9HYPH</name>
<accession>A0A7W6J8J8</accession>
<evidence type="ECO:0000313" key="2">
    <source>
        <dbReference type="Proteomes" id="UP000528286"/>
    </source>
</evidence>
<protein>
    <submittedName>
        <fullName evidence="1">Uncharacterized protein</fullName>
    </submittedName>
</protein>
<gene>
    <name evidence="1" type="ORF">GGR23_003982</name>
</gene>
<dbReference type="EMBL" id="JACIEZ010000011">
    <property type="protein sequence ID" value="MBB4066764.1"/>
    <property type="molecule type" value="Genomic_DNA"/>
</dbReference>
<dbReference type="AlphaFoldDB" id="A0A7W6J8J8"/>
<reference evidence="1 2" key="1">
    <citation type="submission" date="2020-08" db="EMBL/GenBank/DDBJ databases">
        <title>Genomic Encyclopedia of Type Strains, Phase IV (KMG-IV): sequencing the most valuable type-strain genomes for metagenomic binning, comparative biology and taxonomic classification.</title>
        <authorList>
            <person name="Goeker M."/>
        </authorList>
    </citation>
    <scope>NUCLEOTIDE SEQUENCE [LARGE SCALE GENOMIC DNA]</scope>
    <source>
        <strain evidence="1 2">DSM 29853</strain>
    </source>
</reference>
<organism evidence="1 2">
    <name type="scientific">Gellertiella hungarica</name>
    <dbReference type="NCBI Taxonomy" id="1572859"/>
    <lineage>
        <taxon>Bacteria</taxon>
        <taxon>Pseudomonadati</taxon>
        <taxon>Pseudomonadota</taxon>
        <taxon>Alphaproteobacteria</taxon>
        <taxon>Hyphomicrobiales</taxon>
        <taxon>Rhizobiaceae</taxon>
        <taxon>Gellertiella</taxon>
    </lineage>
</organism>
<proteinExistence type="predicted"/>
<keyword evidence="2" id="KW-1185">Reference proteome</keyword>
<evidence type="ECO:0000313" key="1">
    <source>
        <dbReference type="EMBL" id="MBB4066764.1"/>
    </source>
</evidence>
<dbReference type="Proteomes" id="UP000528286">
    <property type="component" value="Unassembled WGS sequence"/>
</dbReference>
<comment type="caution">
    <text evidence="1">The sequence shown here is derived from an EMBL/GenBank/DDBJ whole genome shotgun (WGS) entry which is preliminary data.</text>
</comment>
<dbReference type="RefSeq" id="WP_246365912.1">
    <property type="nucleotide sequence ID" value="NZ_JACIEZ010000011.1"/>
</dbReference>
<sequence>MTEEKKMRAKVRVGSVTPVQLHEGRVVQERLVFHGVAKKTPYGADGHDEDNTFARYSPSVNFDMMVMNPALIGTFTPGDTFYVDFIPTEQ</sequence>